<dbReference type="InterPro" id="IPR036412">
    <property type="entry name" value="HAD-like_sf"/>
</dbReference>
<dbReference type="PRINTS" id="PR00941">
    <property type="entry name" value="CDATPASE"/>
</dbReference>
<keyword evidence="6 12" id="KW-0067">ATP-binding</keyword>
<dbReference type="PANTHER" id="PTHR48085:SF5">
    <property type="entry name" value="CADMIUM_ZINC-TRANSPORTING ATPASE HMA4-RELATED"/>
    <property type="match status" value="1"/>
</dbReference>
<dbReference type="Proteomes" id="UP000237632">
    <property type="component" value="Unassembled WGS sequence"/>
</dbReference>
<name>A0AA44Y2A9_BURVI</name>
<dbReference type="Pfam" id="PF00702">
    <property type="entry name" value="Hydrolase"/>
    <property type="match status" value="1"/>
</dbReference>
<accession>A0AA44Y2A9</accession>
<dbReference type="GO" id="GO:0015086">
    <property type="term" value="F:cadmium ion transmembrane transporter activity"/>
    <property type="evidence" value="ECO:0007669"/>
    <property type="project" value="TreeGrafter"/>
</dbReference>
<dbReference type="Gene3D" id="3.40.50.1000">
    <property type="entry name" value="HAD superfamily/HAD-like"/>
    <property type="match status" value="1"/>
</dbReference>
<evidence type="ECO:0000256" key="9">
    <source>
        <dbReference type="ARBA" id="ARBA00023136"/>
    </source>
</evidence>
<feature type="transmembrane region" description="Helical" evidence="12">
    <location>
        <begin position="411"/>
        <end position="430"/>
    </location>
</feature>
<dbReference type="SFLD" id="SFLDS00003">
    <property type="entry name" value="Haloacid_Dehalogenase"/>
    <property type="match status" value="1"/>
</dbReference>
<comment type="subcellular location">
    <subcellularLocation>
        <location evidence="12">Cell membrane</location>
    </subcellularLocation>
    <subcellularLocation>
        <location evidence="1">Membrane</location>
        <topology evidence="1">Multi-pass membrane protein</topology>
    </subcellularLocation>
</comment>
<evidence type="ECO:0000256" key="13">
    <source>
        <dbReference type="SAM" id="MobiDB-lite"/>
    </source>
</evidence>
<keyword evidence="8 12" id="KW-1133">Transmembrane helix</keyword>
<feature type="transmembrane region" description="Helical" evidence="12">
    <location>
        <begin position="442"/>
        <end position="469"/>
    </location>
</feature>
<dbReference type="Gene3D" id="3.40.1110.10">
    <property type="entry name" value="Calcium-transporting ATPase, cytoplasmic domain N"/>
    <property type="match status" value="1"/>
</dbReference>
<feature type="transmembrane region" description="Helical" evidence="12">
    <location>
        <begin position="747"/>
        <end position="768"/>
    </location>
</feature>
<dbReference type="GO" id="GO:0005886">
    <property type="term" value="C:plasma membrane"/>
    <property type="evidence" value="ECO:0007669"/>
    <property type="project" value="UniProtKB-SubCell"/>
</dbReference>
<sequence>MSKTTPSSGGNTNLQQVGHQDQSAHSHGGQLAAATDGSAHAHDRDQEHCCGTAHWHEHAPVHSDSHDHGRDHDHDHDGSCCTPGAATLGALASPTVASDSVCTPIRILQMDCPTEEALIRNKLGAMASVKGMEFNLMQRVLTVTHAPDALAPVLDAIRSLDFTPEVAKAGGQLAAVPEAPAKPWWPLALAGLAAIASEAASWLGQPGWVSAALAILAVLACGLTTYRKGWVALRNGNLNINALISIAVTGALALGQWPEAAMVMVLFTIAELVEAKSLDRARHAIQGLMRLAPEKATVRQPDGSWAEIEAGSVIVGSVVRVKPGERIGLDGNIVAGRSSINQAPITGESLPVEKAEGDLVFAGTINEAGSFEYRVTAAAGSTTLARIIHAVEEAQGAKAPTQRFVDQFARVYTPIVFAIAMAVAVVPALVMNGNWHDWIYKALVLLVIACPCALVISTPVSIVSGLAAAARRGILIKGGTYLEQGRKLTWLALDKTGTITHGKPVQTDFELRAQVDLANCCALAASLASRSDHPVSLAIANAAEVQHLPRLPVDDFEAIPGRGVRGTIDGVSWSLGNHRLVEEMGRCSPDLEARLDTLERQGKTVVMLVNNDRVVALFAVADTVKDTSRAAIAELHRLGVRTAMLTGDNPHTAEAIAGQVGIDQAKGNQLPEDKLNAVDALAADGATVGMVGDGINDAPALARADIGFAMGAMGTDTAIETADVALMDDDLRKIPAFIRLSRATHSILVQNITVALGIKAVFLTLTVAGYGTMWMAVFADVGASLLVVGNGLRLLRK</sequence>
<reference evidence="15 16" key="1">
    <citation type="submission" date="2018-03" db="EMBL/GenBank/DDBJ databases">
        <authorList>
            <person name="Nguyen K."/>
            <person name="Fouts D."/>
            <person name="Sutton G."/>
        </authorList>
    </citation>
    <scope>NUCLEOTIDE SEQUENCE [LARGE SCALE GENOMIC DNA]</scope>
    <source>
        <strain evidence="15 16">AU3578</strain>
    </source>
</reference>
<gene>
    <name evidence="15" type="ORF">C6T65_16050</name>
</gene>
<feature type="compositionally biased region" description="Polar residues" evidence="13">
    <location>
        <begin position="1"/>
        <end position="25"/>
    </location>
</feature>
<dbReference type="NCBIfam" id="TIGR01525">
    <property type="entry name" value="ATPase-IB_hvy"/>
    <property type="match status" value="1"/>
</dbReference>
<keyword evidence="7" id="KW-1278">Translocase</keyword>
<evidence type="ECO:0000256" key="8">
    <source>
        <dbReference type="ARBA" id="ARBA00022989"/>
    </source>
</evidence>
<evidence type="ECO:0000256" key="2">
    <source>
        <dbReference type="ARBA" id="ARBA00006024"/>
    </source>
</evidence>
<evidence type="ECO:0000256" key="10">
    <source>
        <dbReference type="ARBA" id="ARBA00039097"/>
    </source>
</evidence>
<evidence type="ECO:0000313" key="15">
    <source>
        <dbReference type="EMBL" id="PRH41335.1"/>
    </source>
</evidence>
<dbReference type="EMBL" id="PVHK01000116">
    <property type="protein sequence ID" value="PRH41335.1"/>
    <property type="molecule type" value="Genomic_DNA"/>
</dbReference>
<evidence type="ECO:0000259" key="14">
    <source>
        <dbReference type="PROSITE" id="PS50846"/>
    </source>
</evidence>
<feature type="region of interest" description="Disordered" evidence="13">
    <location>
        <begin position="1"/>
        <end position="45"/>
    </location>
</feature>
<dbReference type="PROSITE" id="PS00154">
    <property type="entry name" value="ATPASE_E1_E2"/>
    <property type="match status" value="1"/>
</dbReference>
<dbReference type="InterPro" id="IPR044492">
    <property type="entry name" value="P_typ_ATPase_HD_dom"/>
</dbReference>
<dbReference type="InterPro" id="IPR059000">
    <property type="entry name" value="ATPase_P-type_domA"/>
</dbReference>
<dbReference type="PRINTS" id="PR00119">
    <property type="entry name" value="CATATPASE"/>
</dbReference>
<dbReference type="SUPFAM" id="SSF55008">
    <property type="entry name" value="HMA, heavy metal-associated domain"/>
    <property type="match status" value="1"/>
</dbReference>
<dbReference type="NCBIfam" id="TIGR01494">
    <property type="entry name" value="ATPase_P-type"/>
    <property type="match status" value="1"/>
</dbReference>
<evidence type="ECO:0000256" key="12">
    <source>
        <dbReference type="RuleBase" id="RU362081"/>
    </source>
</evidence>
<comment type="caution">
    <text evidence="15">The sequence shown here is derived from an EMBL/GenBank/DDBJ whole genome shotgun (WGS) entry which is preliminary data.</text>
</comment>
<dbReference type="GO" id="GO:0016463">
    <property type="term" value="F:P-type zinc transporter activity"/>
    <property type="evidence" value="ECO:0007669"/>
    <property type="project" value="UniProtKB-EC"/>
</dbReference>
<organism evidence="15 16">
    <name type="scientific">Burkholderia vietnamiensis</name>
    <dbReference type="NCBI Taxonomy" id="60552"/>
    <lineage>
        <taxon>Bacteria</taxon>
        <taxon>Pseudomonadati</taxon>
        <taxon>Pseudomonadota</taxon>
        <taxon>Betaproteobacteria</taxon>
        <taxon>Burkholderiales</taxon>
        <taxon>Burkholderiaceae</taxon>
        <taxon>Burkholderia</taxon>
        <taxon>Burkholderia cepacia complex</taxon>
    </lineage>
</organism>
<dbReference type="InterPro" id="IPR051014">
    <property type="entry name" value="Cation_Transport_ATPase_IB"/>
</dbReference>
<feature type="domain" description="HMA" evidence="14">
    <location>
        <begin position="101"/>
        <end position="165"/>
    </location>
</feature>
<dbReference type="GO" id="GO:0046872">
    <property type="term" value="F:metal ion binding"/>
    <property type="evidence" value="ECO:0007669"/>
    <property type="project" value="UniProtKB-KW"/>
</dbReference>
<keyword evidence="12" id="KW-1003">Cell membrane</keyword>
<evidence type="ECO:0000256" key="7">
    <source>
        <dbReference type="ARBA" id="ARBA00022967"/>
    </source>
</evidence>
<proteinExistence type="inferred from homology"/>
<dbReference type="InterPro" id="IPR001757">
    <property type="entry name" value="P_typ_ATPase"/>
</dbReference>
<dbReference type="SUPFAM" id="SSF81653">
    <property type="entry name" value="Calcium ATPase, transduction domain A"/>
    <property type="match status" value="1"/>
</dbReference>
<dbReference type="GO" id="GO:0016887">
    <property type="term" value="F:ATP hydrolysis activity"/>
    <property type="evidence" value="ECO:0007669"/>
    <property type="project" value="InterPro"/>
</dbReference>
<evidence type="ECO:0000256" key="3">
    <source>
        <dbReference type="ARBA" id="ARBA00022692"/>
    </source>
</evidence>
<dbReference type="GO" id="GO:0005524">
    <property type="term" value="F:ATP binding"/>
    <property type="evidence" value="ECO:0007669"/>
    <property type="project" value="UniProtKB-UniRule"/>
</dbReference>
<feature type="transmembrane region" description="Helical" evidence="12">
    <location>
        <begin position="208"/>
        <end position="226"/>
    </location>
</feature>
<comment type="catalytic activity">
    <reaction evidence="11">
        <text>Zn(2+)(in) + ATP + H2O = Zn(2+)(out) + ADP + phosphate + H(+)</text>
        <dbReference type="Rhea" id="RHEA:20621"/>
        <dbReference type="ChEBI" id="CHEBI:15377"/>
        <dbReference type="ChEBI" id="CHEBI:15378"/>
        <dbReference type="ChEBI" id="CHEBI:29105"/>
        <dbReference type="ChEBI" id="CHEBI:30616"/>
        <dbReference type="ChEBI" id="CHEBI:43474"/>
        <dbReference type="ChEBI" id="CHEBI:456216"/>
        <dbReference type="EC" id="7.2.2.12"/>
    </reaction>
</comment>
<dbReference type="FunFam" id="2.70.150.10:FF:000002">
    <property type="entry name" value="Copper-transporting ATPase 1, putative"/>
    <property type="match status" value="1"/>
</dbReference>
<dbReference type="SUPFAM" id="SSF81665">
    <property type="entry name" value="Calcium ATPase, transmembrane domain M"/>
    <property type="match status" value="1"/>
</dbReference>
<evidence type="ECO:0000256" key="11">
    <source>
        <dbReference type="ARBA" id="ARBA00047308"/>
    </source>
</evidence>
<dbReference type="PANTHER" id="PTHR48085">
    <property type="entry name" value="CADMIUM/ZINC-TRANSPORTING ATPASE HMA2-RELATED"/>
    <property type="match status" value="1"/>
</dbReference>
<feature type="transmembrane region" description="Helical" evidence="12">
    <location>
        <begin position="774"/>
        <end position="795"/>
    </location>
</feature>
<evidence type="ECO:0000256" key="5">
    <source>
        <dbReference type="ARBA" id="ARBA00022741"/>
    </source>
</evidence>
<evidence type="ECO:0000256" key="6">
    <source>
        <dbReference type="ARBA" id="ARBA00022840"/>
    </source>
</evidence>
<dbReference type="InterPro" id="IPR008250">
    <property type="entry name" value="ATPase_P-typ_transduc_dom_A_sf"/>
</dbReference>
<comment type="similarity">
    <text evidence="2 12">Belongs to the cation transport ATPase (P-type) (TC 3.A.3) family. Type IB subfamily.</text>
</comment>
<evidence type="ECO:0000256" key="4">
    <source>
        <dbReference type="ARBA" id="ARBA00022723"/>
    </source>
</evidence>
<dbReference type="PROSITE" id="PS50846">
    <property type="entry name" value="HMA_2"/>
    <property type="match status" value="1"/>
</dbReference>
<dbReference type="InterPro" id="IPR023299">
    <property type="entry name" value="ATPase_P-typ_cyto_dom_N"/>
</dbReference>
<dbReference type="AlphaFoldDB" id="A0AA44Y2A9"/>
<dbReference type="SFLD" id="SFLDF00027">
    <property type="entry name" value="p-type_atpase"/>
    <property type="match status" value="1"/>
</dbReference>
<dbReference type="SUPFAM" id="SSF56784">
    <property type="entry name" value="HAD-like"/>
    <property type="match status" value="1"/>
</dbReference>
<keyword evidence="5 12" id="KW-0547">Nucleotide-binding</keyword>
<dbReference type="InterPro" id="IPR018303">
    <property type="entry name" value="ATPase_P-typ_P_site"/>
</dbReference>
<dbReference type="InterPro" id="IPR006121">
    <property type="entry name" value="HMA_dom"/>
</dbReference>
<dbReference type="InterPro" id="IPR027256">
    <property type="entry name" value="P-typ_ATPase_IB"/>
</dbReference>
<dbReference type="SFLD" id="SFLDG00002">
    <property type="entry name" value="C1.7:_P-type_atpase_like"/>
    <property type="match status" value="1"/>
</dbReference>
<protein>
    <recommendedName>
        <fullName evidence="10">P-type Zn(2+) transporter</fullName>
        <ecNumber evidence="10">7.2.2.12</ecNumber>
    </recommendedName>
</protein>
<dbReference type="RefSeq" id="WP_080289699.1">
    <property type="nucleotide sequence ID" value="NZ_CADFFD010000025.1"/>
</dbReference>
<dbReference type="Gene3D" id="2.70.150.10">
    <property type="entry name" value="Calcium-transporting ATPase, cytoplasmic transduction domain A"/>
    <property type="match status" value="1"/>
</dbReference>
<dbReference type="InterPro" id="IPR036163">
    <property type="entry name" value="HMA_dom_sf"/>
</dbReference>
<evidence type="ECO:0000256" key="1">
    <source>
        <dbReference type="ARBA" id="ARBA00004141"/>
    </source>
</evidence>
<keyword evidence="3 12" id="KW-0812">Transmembrane</keyword>
<dbReference type="InterPro" id="IPR023214">
    <property type="entry name" value="HAD_sf"/>
</dbReference>
<dbReference type="Pfam" id="PF00122">
    <property type="entry name" value="E1-E2_ATPase"/>
    <property type="match status" value="1"/>
</dbReference>
<evidence type="ECO:0000313" key="16">
    <source>
        <dbReference type="Proteomes" id="UP000237632"/>
    </source>
</evidence>
<keyword evidence="9 12" id="KW-0472">Membrane</keyword>
<keyword evidence="4 12" id="KW-0479">Metal-binding</keyword>
<dbReference type="InterPro" id="IPR023298">
    <property type="entry name" value="ATPase_P-typ_TM_dom_sf"/>
</dbReference>
<dbReference type="EC" id="7.2.2.12" evidence="10"/>